<accession>A0A101RKK1</accession>
<dbReference type="AlphaFoldDB" id="A0A101RKK1"/>
<comment type="caution">
    <text evidence="1">The sequence shown here is derived from an EMBL/GenBank/DDBJ whole genome shotgun (WGS) entry which is preliminary data.</text>
</comment>
<dbReference type="STRING" id="58343.AQJ46_48345"/>
<gene>
    <name evidence="1" type="ORF">AQJ46_48345</name>
</gene>
<sequence length="237" mass="26763">MDQGLPNPEAAERVTSREQDAVRLLLLIDGACEPVSDVERADPGLESAVGVVRTQVRLQKLDFWLRNPDYLADELLTKYEATTEARLLELAGRILDSEEPEVRCYPMLRHHFGAYEPLDDALAVLRSAGLVARRRRGTVNRVRQHDYFLLEAGRTVAREAIQEAPAFQYYVDRVQLVLDLADGRGGNQLKKQQYLQREYAEAARGDRIGSVRVRARARLEELRKQAQDGDAEAGEHG</sequence>
<proteinExistence type="predicted"/>
<evidence type="ECO:0000313" key="2">
    <source>
        <dbReference type="Proteomes" id="UP000053669"/>
    </source>
</evidence>
<organism evidence="1 2">
    <name type="scientific">Streptomyces canus</name>
    <dbReference type="NCBI Taxonomy" id="58343"/>
    <lineage>
        <taxon>Bacteria</taxon>
        <taxon>Bacillati</taxon>
        <taxon>Actinomycetota</taxon>
        <taxon>Actinomycetes</taxon>
        <taxon>Kitasatosporales</taxon>
        <taxon>Streptomycetaceae</taxon>
        <taxon>Streptomyces</taxon>
        <taxon>Streptomyces aurantiacus group</taxon>
    </lineage>
</organism>
<reference evidence="1 2" key="1">
    <citation type="submission" date="2015-10" db="EMBL/GenBank/DDBJ databases">
        <title>Draft genome sequence of Streptomyces canus DSM 40017, type strain for the species Streptomyces canus.</title>
        <authorList>
            <person name="Ruckert C."/>
            <person name="Winkler A."/>
            <person name="Kalinowski J."/>
            <person name="Kampfer P."/>
            <person name="Glaeser S."/>
        </authorList>
    </citation>
    <scope>NUCLEOTIDE SEQUENCE [LARGE SCALE GENOMIC DNA]</scope>
    <source>
        <strain evidence="1 2">DSM 40017</strain>
    </source>
</reference>
<dbReference type="Proteomes" id="UP000053669">
    <property type="component" value="Unassembled WGS sequence"/>
</dbReference>
<dbReference type="EMBL" id="LMWU01000077">
    <property type="protein sequence ID" value="KUN57198.1"/>
    <property type="molecule type" value="Genomic_DNA"/>
</dbReference>
<protein>
    <submittedName>
        <fullName evidence="1">Uncharacterized protein</fullName>
    </submittedName>
</protein>
<evidence type="ECO:0000313" key="1">
    <source>
        <dbReference type="EMBL" id="KUN57198.1"/>
    </source>
</evidence>
<name>A0A101RKK1_9ACTN</name>